<name>A0A9P5S7Z8_9FUNG</name>
<organism evidence="1 2">
    <name type="scientific">Podila minutissima</name>
    <dbReference type="NCBI Taxonomy" id="64525"/>
    <lineage>
        <taxon>Eukaryota</taxon>
        <taxon>Fungi</taxon>
        <taxon>Fungi incertae sedis</taxon>
        <taxon>Mucoromycota</taxon>
        <taxon>Mortierellomycotina</taxon>
        <taxon>Mortierellomycetes</taxon>
        <taxon>Mortierellales</taxon>
        <taxon>Mortierellaceae</taxon>
        <taxon>Podila</taxon>
    </lineage>
</organism>
<reference evidence="1" key="1">
    <citation type="journal article" date="2020" name="Fungal Divers.">
        <title>Resolving the Mortierellaceae phylogeny through synthesis of multi-gene phylogenetics and phylogenomics.</title>
        <authorList>
            <person name="Vandepol N."/>
            <person name="Liber J."/>
            <person name="Desiro A."/>
            <person name="Na H."/>
            <person name="Kennedy M."/>
            <person name="Barry K."/>
            <person name="Grigoriev I.V."/>
            <person name="Miller A.N."/>
            <person name="O'Donnell K."/>
            <person name="Stajich J.E."/>
            <person name="Bonito G."/>
        </authorList>
    </citation>
    <scope>NUCLEOTIDE SEQUENCE</scope>
    <source>
        <strain evidence="1">NVP1</strain>
    </source>
</reference>
<feature type="non-terminal residue" evidence="1">
    <location>
        <position position="1"/>
    </location>
</feature>
<dbReference type="AlphaFoldDB" id="A0A9P5S7Z8"/>
<accession>A0A9P5S7Z8</accession>
<evidence type="ECO:0008006" key="3">
    <source>
        <dbReference type="Google" id="ProtNLM"/>
    </source>
</evidence>
<comment type="caution">
    <text evidence="1">The sequence shown here is derived from an EMBL/GenBank/DDBJ whole genome shotgun (WGS) entry which is preliminary data.</text>
</comment>
<dbReference type="PANTHER" id="PTHR36182">
    <property type="entry name" value="PROTEIN, PUTATIVE (AFU_ORTHOLOGUE AFUA_6G10930)-RELATED"/>
    <property type="match status" value="1"/>
</dbReference>
<feature type="non-terminal residue" evidence="1">
    <location>
        <position position="152"/>
    </location>
</feature>
<sequence length="152" mass="16216">PNNGLSPTYLTSTPFSSSANHHSTYPYFNNNNNNSSTTLKMLFKSTVIIAAIAAFAALTEAHVAMRSPCPRYGPYAGCSAPPAGQSIDYDITAPIGTDGSIGQPICKRTVPQTKRTVYKAGQNIKTEYQVGAAHGGGHCQWALSYDNGKTWV</sequence>
<protein>
    <recommendedName>
        <fullName evidence="3">Chitin-binding type-4 domain-containing protein</fullName>
    </recommendedName>
</protein>
<dbReference type="Proteomes" id="UP000696485">
    <property type="component" value="Unassembled WGS sequence"/>
</dbReference>
<dbReference type="PANTHER" id="PTHR36182:SF1">
    <property type="entry name" value="PROTEIN, PUTATIVE (AFU_ORTHOLOGUE AFUA_6G10930)-RELATED"/>
    <property type="match status" value="1"/>
</dbReference>
<evidence type="ECO:0000313" key="1">
    <source>
        <dbReference type="EMBL" id="KAF9309846.1"/>
    </source>
</evidence>
<dbReference type="Gene3D" id="2.70.50.70">
    <property type="match status" value="1"/>
</dbReference>
<keyword evidence="2" id="KW-1185">Reference proteome</keyword>
<evidence type="ECO:0000313" key="2">
    <source>
        <dbReference type="Proteomes" id="UP000696485"/>
    </source>
</evidence>
<gene>
    <name evidence="1" type="ORF">BG006_004977</name>
</gene>
<proteinExistence type="predicted"/>
<dbReference type="EMBL" id="JAAAUY010002780">
    <property type="protein sequence ID" value="KAF9309846.1"/>
    <property type="molecule type" value="Genomic_DNA"/>
</dbReference>